<dbReference type="OrthoDB" id="8020513at2"/>
<dbReference type="RefSeq" id="WP_158168635.1">
    <property type="nucleotide sequence ID" value="NZ_CP043538.1"/>
</dbReference>
<reference evidence="2 3" key="2">
    <citation type="journal article" date="2013" name="Genome Announc.">
        <title>Draft Genome Sequence of Methylobacterium mesophilicum Strain SR1.6/6, Isolated from Citrus sinensis.</title>
        <authorList>
            <person name="Marinho Almeida D."/>
            <person name="Dini-Andreote F."/>
            <person name="Camargo Neves A.A."/>
            <person name="Juca Ramos R.T."/>
            <person name="Andreote F.D."/>
            <person name="Carneiro A.R."/>
            <person name="Oliveira de Souza Lima A."/>
            <person name="Caracciolo Gomes de Sa P.H."/>
            <person name="Ribeiro Barbosa M.S."/>
            <person name="Araujo W.L."/>
            <person name="Silva A."/>
        </authorList>
    </citation>
    <scope>NUCLEOTIDE SEQUENCE [LARGE SCALE GENOMIC DNA]</scope>
    <source>
        <strain evidence="2 3">SR1.6/6</strain>
    </source>
</reference>
<reference evidence="2 3" key="1">
    <citation type="journal article" date="2012" name="Genet. Mol. Biol.">
        <title>Analysis of 16S rRNA and mxaF genes revealing insights into Methylobacterium niche-specific plant association.</title>
        <authorList>
            <person name="Dourado M.N."/>
            <person name="Andreote F.D."/>
            <person name="Dini-Andreote F."/>
            <person name="Conti R."/>
            <person name="Araujo J.M."/>
            <person name="Araujo W.L."/>
        </authorList>
    </citation>
    <scope>NUCLEOTIDE SEQUENCE [LARGE SCALE GENOMIC DNA]</scope>
    <source>
        <strain evidence="2 3">SR1.6/6</strain>
    </source>
</reference>
<dbReference type="KEGG" id="mmes:MMSR116_08585"/>
<feature type="transmembrane region" description="Helical" evidence="1">
    <location>
        <begin position="21"/>
        <end position="50"/>
    </location>
</feature>
<evidence type="ECO:0000313" key="3">
    <source>
        <dbReference type="Proteomes" id="UP000012488"/>
    </source>
</evidence>
<evidence type="ECO:0000256" key="1">
    <source>
        <dbReference type="SAM" id="Phobius"/>
    </source>
</evidence>
<dbReference type="Proteomes" id="UP000012488">
    <property type="component" value="Chromosome"/>
</dbReference>
<protein>
    <recommendedName>
        <fullName evidence="4">J domain-containing protein</fullName>
    </recommendedName>
</protein>
<keyword evidence="1" id="KW-0472">Membrane</keyword>
<evidence type="ECO:0008006" key="4">
    <source>
        <dbReference type="Google" id="ProtNLM"/>
    </source>
</evidence>
<sequence>MTTLNPIAAFVLETSGWQPCVWLAIAIVVVLAGLPLPIAGITLWITAMACMSMMKPLARMLDEQHSARQQLEAERRSYITHFARQEAQIVELEADLERARTVSGSRREAEIDAIYRRVGLHPQAPEFLITAARRAFRSALHPDRHPRHREAAHDRYLEAERTFDLIGEL</sequence>
<dbReference type="AlphaFoldDB" id="A0A6B9FLY0"/>
<keyword evidence="1" id="KW-0812">Transmembrane</keyword>
<keyword evidence="1" id="KW-1133">Transmembrane helix</keyword>
<gene>
    <name evidence="2" type="ORF">MMSR116_08585</name>
</gene>
<organism evidence="2 3">
    <name type="scientific">Methylobacterium mesophilicum SR1.6/6</name>
    <dbReference type="NCBI Taxonomy" id="908290"/>
    <lineage>
        <taxon>Bacteria</taxon>
        <taxon>Pseudomonadati</taxon>
        <taxon>Pseudomonadota</taxon>
        <taxon>Alphaproteobacteria</taxon>
        <taxon>Hyphomicrobiales</taxon>
        <taxon>Methylobacteriaceae</taxon>
        <taxon>Methylobacterium</taxon>
    </lineage>
</organism>
<name>A0A6B9FLY0_9HYPH</name>
<evidence type="ECO:0000313" key="2">
    <source>
        <dbReference type="EMBL" id="QGY01928.1"/>
    </source>
</evidence>
<proteinExistence type="predicted"/>
<dbReference type="EMBL" id="CP043538">
    <property type="protein sequence ID" value="QGY01928.1"/>
    <property type="molecule type" value="Genomic_DNA"/>
</dbReference>
<accession>A0A6B9FLY0</accession>